<feature type="transmembrane region" description="Helical" evidence="7">
    <location>
        <begin position="527"/>
        <end position="553"/>
    </location>
</feature>
<name>A0ABN8NTV3_9CNID</name>
<accession>A0ABN8NTV3</accession>
<dbReference type="Proteomes" id="UP001159405">
    <property type="component" value="Unassembled WGS sequence"/>
</dbReference>
<feature type="transmembrane region" description="Helical" evidence="7">
    <location>
        <begin position="917"/>
        <end position="937"/>
    </location>
</feature>
<comment type="caution">
    <text evidence="8">The sequence shown here is derived from an EMBL/GenBank/DDBJ whole genome shotgun (WGS) entry which is preliminary data.</text>
</comment>
<protein>
    <recommendedName>
        <fullName evidence="10">Prominin-like protein</fullName>
    </recommendedName>
</protein>
<keyword evidence="9" id="KW-1185">Reference proteome</keyword>
<reference evidence="8 9" key="1">
    <citation type="submission" date="2022-05" db="EMBL/GenBank/DDBJ databases">
        <authorList>
            <consortium name="Genoscope - CEA"/>
            <person name="William W."/>
        </authorList>
    </citation>
    <scope>NUCLEOTIDE SEQUENCE [LARGE SCALE GENOMIC DNA]</scope>
</reference>
<evidence type="ECO:0000256" key="4">
    <source>
        <dbReference type="ARBA" id="ARBA00022989"/>
    </source>
</evidence>
<dbReference type="InterPro" id="IPR008795">
    <property type="entry name" value="Prominin"/>
</dbReference>
<evidence type="ECO:0000256" key="1">
    <source>
        <dbReference type="ARBA" id="ARBA00004141"/>
    </source>
</evidence>
<evidence type="ECO:0000256" key="5">
    <source>
        <dbReference type="ARBA" id="ARBA00023136"/>
    </source>
</evidence>
<gene>
    <name evidence="8" type="ORF">PLOB_00025534</name>
</gene>
<comment type="subcellular location">
    <subcellularLocation>
        <location evidence="1">Membrane</location>
        <topology evidence="1">Multi-pass membrane protein</topology>
    </subcellularLocation>
</comment>
<proteinExistence type="inferred from homology"/>
<dbReference type="EMBL" id="CALNXK010000030">
    <property type="protein sequence ID" value="CAH3117087.1"/>
    <property type="molecule type" value="Genomic_DNA"/>
</dbReference>
<evidence type="ECO:0008006" key="10">
    <source>
        <dbReference type="Google" id="ProtNLM"/>
    </source>
</evidence>
<dbReference type="PANTHER" id="PTHR22730">
    <property type="entry name" value="PROMININ PROM PROTEIN"/>
    <property type="match status" value="1"/>
</dbReference>
<keyword evidence="3 7" id="KW-0812">Transmembrane</keyword>
<evidence type="ECO:0000313" key="9">
    <source>
        <dbReference type="Proteomes" id="UP001159405"/>
    </source>
</evidence>
<dbReference type="PANTHER" id="PTHR22730:SF1">
    <property type="entry name" value="PROMININ-LIKE PROTEIN"/>
    <property type="match status" value="1"/>
</dbReference>
<evidence type="ECO:0000256" key="7">
    <source>
        <dbReference type="SAM" id="Phobius"/>
    </source>
</evidence>
<feature type="transmembrane region" description="Helical" evidence="7">
    <location>
        <begin position="159"/>
        <end position="182"/>
    </location>
</feature>
<organism evidence="8 9">
    <name type="scientific">Porites lobata</name>
    <dbReference type="NCBI Taxonomy" id="104759"/>
    <lineage>
        <taxon>Eukaryota</taxon>
        <taxon>Metazoa</taxon>
        <taxon>Cnidaria</taxon>
        <taxon>Anthozoa</taxon>
        <taxon>Hexacorallia</taxon>
        <taxon>Scleractinia</taxon>
        <taxon>Fungiina</taxon>
        <taxon>Poritidae</taxon>
        <taxon>Porites</taxon>
    </lineage>
</organism>
<keyword evidence="4 7" id="KW-1133">Transmembrane helix</keyword>
<feature type="transmembrane region" description="Helical" evidence="7">
    <location>
        <begin position="484"/>
        <end position="507"/>
    </location>
</feature>
<evidence type="ECO:0000256" key="6">
    <source>
        <dbReference type="ARBA" id="ARBA00023180"/>
    </source>
</evidence>
<evidence type="ECO:0000256" key="3">
    <source>
        <dbReference type="ARBA" id="ARBA00022692"/>
    </source>
</evidence>
<sequence>MISFLREKNFISVLILCYIATITLVDTAGTLSGDKIIFSPLRRGSNYTLEKAKRDWFVASFDAIAEAVVLSLNSSPPYGAIKDGIRIFDGKVNFTAGFIAREAIAENLPLTLLTSLSVVSAFLIPLVGIIFGCFRCKGKCGGELIEEDLETNPKKQRQLLTAAISVCSALIMIAAFSISLVNDKTEKAVPALDSLLINSIVDVIIYKENTLKELSEVTGENMNFTIGMITKELSYLPVNITTPVIERSRDAVDELLHDIRQLGPKLTELKDSLKEVSDTVQNLRTLGQKLRAGLDEARNNLTEAKTDCNNDPPSVSAGACDKIPAGDDLQAEADFTKLYLGDYKCYISHIQDQTFSMVLHDTLLELFLLLLLFSASQVPDAAQELSNIQGILSKYNFEVQSTEGESKFSSMAAKVYETTISGSEEITNFTKELQDFTAKMVDSIRKASDTFQTDVLLPTKNEVHIIFGKGGLFNRYNKYRWMTLLSVSLAIVFVVLLTFLSLISGALGSSPSDTPSTRSNTSNCAGRALMCVVALYFFSAFFLNLILAVTFFLGANATILCKSAADLSLLENTIDDPSTLGYYPVSKAVLGNEFAEIRLSDLLSFVAHLIVLFFLREILAGFLSNKGKFWLAFFPTKGQTQSEKSTRKMAKLEVDCFPKCCLFFVYNSVTDQKRTKADFKELTRCSEKETPWKLLRLDSKFNFENMTSYKEKIPPMDEILSRLNSTLLNITLVTNDTKKAVNDIFNSGVQEIEFFKYSTEAAKPLLKNSLSLPTIAKDLETAASDQVSDGVAEKLRSTKDGLNKLQDDSINASKVLVVKLSEKSQLLMAKNMNVMNDANKVDLSRIKFRNILEGDGLILANEAGKRSLGRALGWMDQYLEDAIDKVRNDVGNCHPIRGVYDVLISDVCANAVGLVNSVWLCLGVIAMFSVITIILCVRLAKHLRRAKTGSEDVFSDEGTSNYGVPLRLFDKFPKVDKKKFTVPW</sequence>
<dbReference type="Pfam" id="PF05478">
    <property type="entry name" value="Prominin"/>
    <property type="match status" value="3"/>
</dbReference>
<comment type="similarity">
    <text evidence="2">Belongs to the prominin family.</text>
</comment>
<evidence type="ECO:0000313" key="8">
    <source>
        <dbReference type="EMBL" id="CAH3117087.1"/>
    </source>
</evidence>
<keyword evidence="6" id="KW-0325">Glycoprotein</keyword>
<feature type="transmembrane region" description="Helical" evidence="7">
    <location>
        <begin position="602"/>
        <end position="623"/>
    </location>
</feature>
<feature type="transmembrane region" description="Helical" evidence="7">
    <location>
        <begin position="112"/>
        <end position="134"/>
    </location>
</feature>
<evidence type="ECO:0000256" key="2">
    <source>
        <dbReference type="ARBA" id="ARBA00006058"/>
    </source>
</evidence>
<keyword evidence="5 7" id="KW-0472">Membrane</keyword>